<feature type="region of interest" description="Disordered" evidence="1">
    <location>
        <begin position="101"/>
        <end position="120"/>
    </location>
</feature>
<proteinExistence type="predicted"/>
<dbReference type="InterPro" id="IPR027268">
    <property type="entry name" value="Peptidase_M4/M1_CTD_sf"/>
</dbReference>
<dbReference type="GO" id="GO:0008237">
    <property type="term" value="F:metallopeptidase activity"/>
    <property type="evidence" value="ECO:0007669"/>
    <property type="project" value="InterPro"/>
</dbReference>
<name>A0A0K1E642_CHOCO</name>
<dbReference type="Pfam" id="PF01433">
    <property type="entry name" value="Peptidase_M1"/>
    <property type="match status" value="1"/>
</dbReference>
<evidence type="ECO:0000313" key="3">
    <source>
        <dbReference type="EMBL" id="AKT36351.1"/>
    </source>
</evidence>
<dbReference type="AlphaFoldDB" id="A0A0K1E642"/>
<keyword evidence="4" id="KW-1185">Reference proteome</keyword>
<evidence type="ECO:0000259" key="2">
    <source>
        <dbReference type="Pfam" id="PF01433"/>
    </source>
</evidence>
<dbReference type="OrthoDB" id="9814383at2"/>
<dbReference type="SUPFAM" id="SSF55486">
    <property type="entry name" value="Metalloproteases ('zincins'), catalytic domain"/>
    <property type="match status" value="1"/>
</dbReference>
<gene>
    <name evidence="3" type="ORF">CMC5_004640</name>
</gene>
<dbReference type="InterPro" id="IPR014782">
    <property type="entry name" value="Peptidase_M1_dom"/>
</dbReference>
<dbReference type="KEGG" id="ccro:CMC5_004640"/>
<protein>
    <recommendedName>
        <fullName evidence="2">Peptidase M1 membrane alanine aminopeptidase domain-containing protein</fullName>
    </recommendedName>
</protein>
<dbReference type="GO" id="GO:0008270">
    <property type="term" value="F:zinc ion binding"/>
    <property type="evidence" value="ECO:0007669"/>
    <property type="project" value="InterPro"/>
</dbReference>
<evidence type="ECO:0000256" key="1">
    <source>
        <dbReference type="SAM" id="MobiDB-lite"/>
    </source>
</evidence>
<reference evidence="3 4" key="1">
    <citation type="submission" date="2015-07" db="EMBL/GenBank/DDBJ databases">
        <title>Genome analysis of myxobacterium Chondromyces crocatus Cm c5 reveals a high potential for natural compound synthesis and the genetic basis for the loss of fruiting body formation.</title>
        <authorList>
            <person name="Zaburannyi N."/>
            <person name="Bunk B."/>
            <person name="Maier J."/>
            <person name="Overmann J."/>
            <person name="Mueller R."/>
        </authorList>
    </citation>
    <scope>NUCLEOTIDE SEQUENCE [LARGE SCALE GENOMIC DNA]</scope>
    <source>
        <strain evidence="3 4">Cm c5</strain>
    </source>
</reference>
<accession>A0A0K1E642</accession>
<dbReference type="RefSeq" id="WP_050428878.1">
    <property type="nucleotide sequence ID" value="NZ_CP012159.1"/>
</dbReference>
<feature type="domain" description="Peptidase M1 membrane alanine aminopeptidase" evidence="2">
    <location>
        <begin position="339"/>
        <end position="534"/>
    </location>
</feature>
<organism evidence="3 4">
    <name type="scientific">Chondromyces crocatus</name>
    <dbReference type="NCBI Taxonomy" id="52"/>
    <lineage>
        <taxon>Bacteria</taxon>
        <taxon>Pseudomonadati</taxon>
        <taxon>Myxococcota</taxon>
        <taxon>Polyangia</taxon>
        <taxon>Polyangiales</taxon>
        <taxon>Polyangiaceae</taxon>
        <taxon>Chondromyces</taxon>
    </lineage>
</organism>
<dbReference type="STRING" id="52.CMC5_004640"/>
<evidence type="ECO:0000313" key="4">
    <source>
        <dbReference type="Proteomes" id="UP000067626"/>
    </source>
</evidence>
<dbReference type="EMBL" id="CP012159">
    <property type="protein sequence ID" value="AKT36351.1"/>
    <property type="molecule type" value="Genomic_DNA"/>
</dbReference>
<dbReference type="Gene3D" id="1.10.390.10">
    <property type="entry name" value="Neutral Protease Domain 2"/>
    <property type="match status" value="1"/>
</dbReference>
<dbReference type="Proteomes" id="UP000067626">
    <property type="component" value="Chromosome"/>
</dbReference>
<dbReference type="CDD" id="cd09604">
    <property type="entry name" value="M1_APN_like"/>
    <property type="match status" value="1"/>
</dbReference>
<sequence length="746" mass="81401">MHLRSPRGGSAGGHPAAPPNLGRLAVAACAAAALFPAEAEALELPAVAVTYRIEASLDPDTRGLLGTEEIRWRNDTGSPVTTLPLHLYLNAFAHQESTWMRESAPRRPGESELLARNPDPWGYMEPTSISQRVEGEARAASFRPIQPDDGNPLDRSLAEITLPVAVAPGEEAVLSIAFEGRLPEPMARTGGGRGYFLVGQWYPKIGVIEAPGVRHAPAARWAARQFHGPTEFYADFADYDVTFAAPSGWLVGATGRTVGEPTPRADGLVAVRYTQRAVIDFALVVGQHLTERWERHSPAGGGPTVDIRHVFPPGMEHEVPRWQQSIAGALDVLGSRVGPYPYDVLTVVQPPYWAMATGGMEYPTFITGGPGDPLVSHPLIAPLRLVEVVNIHEFGHQYFHGLLASNEQDEAFLDEGFNSYWEDEITRTIYGEAASSGYLFGRALEGVELSALRLGAMGGKIREPMRKRPTWLFEDGTWGLQAYPRSAVTFATAAALFGQETVDRVFAEYFRRFAFRHPDTEDFLQVAADAGGAEFEAFCREAFGQGRLPDYAVTDATVTPFKAPLGRIMTAEGPVTVTRESRAQHPEMGLPDAAREADGLVTLEVLDPGWVSDEEDRTGTVRRVKFTPEQRASSPGHAAGKGYFTSEVTLSGPGWSTLPVEVELRFADGVVVRDRWDGRAAWRRYRTLRGAPLVDARVDPGRKIRVDTTPQNNALSVEADGGFVKDWGLWLGAVSEWVAGGFSLWL</sequence>